<accession>A0A284SCQ8</accession>
<evidence type="ECO:0000313" key="3">
    <source>
        <dbReference type="Proteomes" id="UP000219338"/>
    </source>
</evidence>
<feature type="region of interest" description="Disordered" evidence="1">
    <location>
        <begin position="157"/>
        <end position="181"/>
    </location>
</feature>
<name>A0A284SCQ8_ARMOS</name>
<protein>
    <submittedName>
        <fullName evidence="2">Uncharacterized protein</fullName>
    </submittedName>
</protein>
<dbReference type="Proteomes" id="UP000219338">
    <property type="component" value="Unassembled WGS sequence"/>
</dbReference>
<organism evidence="2 3">
    <name type="scientific">Armillaria ostoyae</name>
    <name type="common">Armillaria root rot fungus</name>
    <dbReference type="NCBI Taxonomy" id="47428"/>
    <lineage>
        <taxon>Eukaryota</taxon>
        <taxon>Fungi</taxon>
        <taxon>Dikarya</taxon>
        <taxon>Basidiomycota</taxon>
        <taxon>Agaricomycotina</taxon>
        <taxon>Agaricomycetes</taxon>
        <taxon>Agaricomycetidae</taxon>
        <taxon>Agaricales</taxon>
        <taxon>Marasmiineae</taxon>
        <taxon>Physalacriaceae</taxon>
        <taxon>Armillaria</taxon>
    </lineage>
</organism>
<gene>
    <name evidence="2" type="ORF">ARMOST_22385</name>
</gene>
<reference evidence="3" key="1">
    <citation type="journal article" date="2017" name="Nat. Ecol. Evol.">
        <title>Genome expansion and lineage-specific genetic innovations in the forest pathogenic fungi Armillaria.</title>
        <authorList>
            <person name="Sipos G."/>
            <person name="Prasanna A.N."/>
            <person name="Walter M.C."/>
            <person name="O'Connor E."/>
            <person name="Balint B."/>
            <person name="Krizsan K."/>
            <person name="Kiss B."/>
            <person name="Hess J."/>
            <person name="Varga T."/>
            <person name="Slot J."/>
            <person name="Riley R."/>
            <person name="Boka B."/>
            <person name="Rigling D."/>
            <person name="Barry K."/>
            <person name="Lee J."/>
            <person name="Mihaltcheva S."/>
            <person name="LaButti K."/>
            <person name="Lipzen A."/>
            <person name="Waldron R."/>
            <person name="Moloney N.M."/>
            <person name="Sperisen C."/>
            <person name="Kredics L."/>
            <person name="Vagvoelgyi C."/>
            <person name="Patrignani A."/>
            <person name="Fitzpatrick D."/>
            <person name="Nagy I."/>
            <person name="Doyle S."/>
            <person name="Anderson J.B."/>
            <person name="Grigoriev I.V."/>
            <person name="Gueldener U."/>
            <person name="Muensterkoetter M."/>
            <person name="Nagy L.G."/>
        </authorList>
    </citation>
    <scope>NUCLEOTIDE SEQUENCE [LARGE SCALE GENOMIC DNA]</scope>
    <source>
        <strain evidence="3">C18/9</strain>
    </source>
</reference>
<dbReference type="OrthoDB" id="10526216at2759"/>
<dbReference type="AlphaFoldDB" id="A0A284SCQ8"/>
<dbReference type="EMBL" id="FUEG01000069">
    <property type="protein sequence ID" value="SJL18785.1"/>
    <property type="molecule type" value="Genomic_DNA"/>
</dbReference>
<keyword evidence="3" id="KW-1185">Reference proteome</keyword>
<feature type="region of interest" description="Disordered" evidence="1">
    <location>
        <begin position="1"/>
        <end position="31"/>
    </location>
</feature>
<sequence length="214" mass="23307">MGKYTLRPQNNGPSPPSAPGTSIEPGSPQGEVLDDSLSPFTVYLSPLRPTWSSSRSAISAMGHQQKHRSLFLRLVYVRPVRHYIPSESLTLNVVLECARTTGTVLVVTLIRILEKPHAETGPVRDYEEICQTFLVCSNEHGLSAHCQPTQDGALAGDYPGALPGSRKRNSTGAKGSRSERRASQCMSPFIYPTAAMLHIAVLAKRSLLNQILTD</sequence>
<evidence type="ECO:0000256" key="1">
    <source>
        <dbReference type="SAM" id="MobiDB-lite"/>
    </source>
</evidence>
<evidence type="ECO:0000313" key="2">
    <source>
        <dbReference type="EMBL" id="SJL18785.1"/>
    </source>
</evidence>
<proteinExistence type="predicted"/>